<feature type="transmembrane region" description="Helical" evidence="1">
    <location>
        <begin position="114"/>
        <end position="136"/>
    </location>
</feature>
<dbReference type="InterPro" id="IPR036890">
    <property type="entry name" value="HATPase_C_sf"/>
</dbReference>
<keyword evidence="1" id="KW-0812">Transmembrane</keyword>
<comment type="caution">
    <text evidence="3">The sequence shown here is derived from an EMBL/GenBank/DDBJ whole genome shotgun (WGS) entry which is preliminary data.</text>
</comment>
<keyword evidence="1" id="KW-1133">Transmembrane helix</keyword>
<dbReference type="EMBL" id="QDKL01000003">
    <property type="protein sequence ID" value="RZF20494.1"/>
    <property type="molecule type" value="Genomic_DNA"/>
</dbReference>
<feature type="transmembrane region" description="Helical" evidence="1">
    <location>
        <begin position="171"/>
        <end position="189"/>
    </location>
</feature>
<proteinExistence type="predicted"/>
<accession>A0ABY0ID93</accession>
<evidence type="ECO:0000313" key="3">
    <source>
        <dbReference type="EMBL" id="RZF20494.1"/>
    </source>
</evidence>
<gene>
    <name evidence="3" type="ORF">DAY19_10930</name>
</gene>
<feature type="transmembrane region" description="Helical" evidence="1">
    <location>
        <begin position="201"/>
        <end position="219"/>
    </location>
</feature>
<feature type="domain" description="Histidine kinase/HSP90-like ATPase" evidence="2">
    <location>
        <begin position="355"/>
        <end position="449"/>
    </location>
</feature>
<evidence type="ECO:0000313" key="4">
    <source>
        <dbReference type="Proteomes" id="UP000443582"/>
    </source>
</evidence>
<feature type="transmembrane region" description="Helical" evidence="1">
    <location>
        <begin position="12"/>
        <end position="32"/>
    </location>
</feature>
<dbReference type="Proteomes" id="UP000443582">
    <property type="component" value="Unassembled WGS sequence"/>
</dbReference>
<keyword evidence="4" id="KW-1185">Reference proteome</keyword>
<organism evidence="3 4">
    <name type="scientific">Halobacteriovorax vibrionivorans</name>
    <dbReference type="NCBI Taxonomy" id="2152716"/>
    <lineage>
        <taxon>Bacteria</taxon>
        <taxon>Pseudomonadati</taxon>
        <taxon>Bdellovibrionota</taxon>
        <taxon>Bacteriovoracia</taxon>
        <taxon>Bacteriovoracales</taxon>
        <taxon>Halobacteriovoraceae</taxon>
        <taxon>Halobacteriovorax</taxon>
    </lineage>
</organism>
<keyword evidence="1" id="KW-0472">Membrane</keyword>
<dbReference type="Gene3D" id="3.30.565.10">
    <property type="entry name" value="Histidine kinase-like ATPase, C-terminal domain"/>
    <property type="match status" value="1"/>
</dbReference>
<dbReference type="RefSeq" id="WP_115362358.1">
    <property type="nucleotide sequence ID" value="NZ_QDKL01000003.1"/>
</dbReference>
<dbReference type="InterPro" id="IPR003594">
    <property type="entry name" value="HATPase_dom"/>
</dbReference>
<dbReference type="SUPFAM" id="SSF55874">
    <property type="entry name" value="ATPase domain of HSP90 chaperone/DNA topoisomerase II/histidine kinase"/>
    <property type="match status" value="1"/>
</dbReference>
<reference evidence="4" key="1">
    <citation type="journal article" date="2019" name="Int. J. Syst. Evol. Microbiol.">
        <title>Halobacteriovorax valvorus sp. nov., a novel prokaryotic predator isolated from coastal seawater of China.</title>
        <authorList>
            <person name="Chen M.-X."/>
        </authorList>
    </citation>
    <scope>NUCLEOTIDE SEQUENCE [LARGE SCALE GENOMIC DNA]</scope>
    <source>
        <strain evidence="4">BL9</strain>
    </source>
</reference>
<feature type="transmembrane region" description="Helical" evidence="1">
    <location>
        <begin position="53"/>
        <end position="75"/>
    </location>
</feature>
<feature type="transmembrane region" description="Helical" evidence="1">
    <location>
        <begin position="81"/>
        <end position="102"/>
    </location>
</feature>
<evidence type="ECO:0000259" key="2">
    <source>
        <dbReference type="Pfam" id="PF02518"/>
    </source>
</evidence>
<sequence length="452" mass="52230">MFGYLDILDSQFWSNIGFAFLAMAAGCYYLSLAITGLHLKRIGQGQSKHRVKTYLMAFSQSVVCFLVLAKYFFPIYSDKKVLVSLLLFTFGCFSKLLYWNNLSYYFKESSGPRIFYKIVIFSAIFVSVIHIIFYFIEGGGSCCLAPNVINETTSEILKIQVPFKVSSLLQGFQSGYIIVVWLIYFSFFYKALKTNDLAMKIGLGLSVANVFYTLSYFVFDFQYWIPLFFLTDIVEYTRLQRVEINQINNDFKEQREKEAKLLHDISNPLQHTWTRLRRIIKDKSNQRNLDIDKDVNSLYMATTNAIDILNKYRQEDEKFCPISLAINDVIKMYDDVNIDYIPPQHEVDVNCQVIKNTLINLIKNSIEALGEDLKWIKIEVNSSSNELHLKYIDSGLYSDFKKPQNAFKYGYSSKEGRDRGIGLASVKADIEKIGGRIKLGPFQDNTCFDIYL</sequence>
<evidence type="ECO:0000256" key="1">
    <source>
        <dbReference type="SAM" id="Phobius"/>
    </source>
</evidence>
<dbReference type="Pfam" id="PF02518">
    <property type="entry name" value="HATPase_c"/>
    <property type="match status" value="1"/>
</dbReference>
<protein>
    <recommendedName>
        <fullName evidence="2">Histidine kinase/HSP90-like ATPase domain-containing protein</fullName>
    </recommendedName>
</protein>
<name>A0ABY0ID93_9BACT</name>